<keyword evidence="3" id="KW-1185">Reference proteome</keyword>
<gene>
    <name evidence="2" type="ORF">CLOSTASPAR_06192</name>
</gene>
<feature type="region of interest" description="Disordered" evidence="1">
    <location>
        <begin position="1"/>
        <end position="30"/>
    </location>
</feature>
<comment type="caution">
    <text evidence="2">The sequence shown here is derived from an EMBL/GenBank/DDBJ whole genome shotgun (WGS) entry which is preliminary data.</text>
</comment>
<feature type="compositionally biased region" description="Basic and acidic residues" evidence="1">
    <location>
        <begin position="10"/>
        <end position="26"/>
    </location>
</feature>
<evidence type="ECO:0000313" key="3">
    <source>
        <dbReference type="Proteomes" id="UP000004756"/>
    </source>
</evidence>
<accession>C0DA89</accession>
<dbReference type="Proteomes" id="UP000004756">
    <property type="component" value="Unassembled WGS sequence"/>
</dbReference>
<sequence>MGIFLGGGVEGERGRDKVVPEKRRGTGSEAGLIVRTGGWL</sequence>
<reference evidence="2 3" key="2">
    <citation type="submission" date="2009-02" db="EMBL/GenBank/DDBJ databases">
        <title>Draft genome sequence of Clostridium asparagiforme (DSM 15981).</title>
        <authorList>
            <person name="Sudarsanam P."/>
            <person name="Ley R."/>
            <person name="Guruge J."/>
            <person name="Turnbaugh P.J."/>
            <person name="Mahowald M."/>
            <person name="Liep D."/>
            <person name="Gordon J."/>
        </authorList>
    </citation>
    <scope>NUCLEOTIDE SEQUENCE [LARGE SCALE GENOMIC DNA]</scope>
    <source>
        <strain evidence="2 3">DSM 15981</strain>
    </source>
</reference>
<evidence type="ECO:0000256" key="1">
    <source>
        <dbReference type="SAM" id="MobiDB-lite"/>
    </source>
</evidence>
<dbReference type="HOGENOM" id="CLU_3287119_0_0_9"/>
<reference evidence="2 3" key="1">
    <citation type="submission" date="2009-01" db="EMBL/GenBank/DDBJ databases">
        <authorList>
            <person name="Fulton L."/>
            <person name="Clifton S."/>
            <person name="Fulton B."/>
            <person name="Xu J."/>
            <person name="Minx P."/>
            <person name="Pepin K.H."/>
            <person name="Johnson M."/>
            <person name="Bhonagiri V."/>
            <person name="Nash W.E."/>
            <person name="Mardis E.R."/>
            <person name="Wilson R.K."/>
        </authorList>
    </citation>
    <scope>NUCLEOTIDE SEQUENCE [LARGE SCALE GENOMIC DNA]</scope>
    <source>
        <strain evidence="2 3">DSM 15981</strain>
    </source>
</reference>
<evidence type="ECO:0000313" key="2">
    <source>
        <dbReference type="EMBL" id="EEG51721.1"/>
    </source>
</evidence>
<dbReference type="AlphaFoldDB" id="C0DA89"/>
<organism evidence="2 3">
    <name type="scientific">[Clostridium] asparagiforme DSM 15981</name>
    <dbReference type="NCBI Taxonomy" id="518636"/>
    <lineage>
        <taxon>Bacteria</taxon>
        <taxon>Bacillati</taxon>
        <taxon>Bacillota</taxon>
        <taxon>Clostridia</taxon>
        <taxon>Lachnospirales</taxon>
        <taxon>Lachnospiraceae</taxon>
        <taxon>Enterocloster</taxon>
    </lineage>
</organism>
<proteinExistence type="predicted"/>
<dbReference type="EMBL" id="ACCJ01000533">
    <property type="protein sequence ID" value="EEG51721.1"/>
    <property type="molecule type" value="Genomic_DNA"/>
</dbReference>
<protein>
    <submittedName>
        <fullName evidence="2">Uncharacterized protein</fullName>
    </submittedName>
</protein>
<name>C0DA89_9FIRM</name>